<feature type="compositionally biased region" description="Polar residues" evidence="1">
    <location>
        <begin position="80"/>
        <end position="99"/>
    </location>
</feature>
<evidence type="ECO:0000313" key="2">
    <source>
        <dbReference type="EnsemblMetazoa" id="CLYHEMP020637.1"/>
    </source>
</evidence>
<evidence type="ECO:0000313" key="3">
    <source>
        <dbReference type="Proteomes" id="UP000594262"/>
    </source>
</evidence>
<name>A0A7M6DPR0_9CNID</name>
<dbReference type="EnsemblMetazoa" id="CLYHEMT020637.1">
    <property type="protein sequence ID" value="CLYHEMP020637.1"/>
    <property type="gene ID" value="CLYHEMG020637"/>
</dbReference>
<reference evidence="2" key="1">
    <citation type="submission" date="2021-01" db="UniProtKB">
        <authorList>
            <consortium name="EnsemblMetazoa"/>
        </authorList>
    </citation>
    <scope>IDENTIFICATION</scope>
</reference>
<organism evidence="2 3">
    <name type="scientific">Clytia hemisphaerica</name>
    <dbReference type="NCBI Taxonomy" id="252671"/>
    <lineage>
        <taxon>Eukaryota</taxon>
        <taxon>Metazoa</taxon>
        <taxon>Cnidaria</taxon>
        <taxon>Hydrozoa</taxon>
        <taxon>Hydroidolina</taxon>
        <taxon>Leptothecata</taxon>
        <taxon>Obeliida</taxon>
        <taxon>Clytiidae</taxon>
        <taxon>Clytia</taxon>
    </lineage>
</organism>
<evidence type="ECO:0000256" key="1">
    <source>
        <dbReference type="SAM" id="MobiDB-lite"/>
    </source>
</evidence>
<feature type="compositionally biased region" description="Low complexity" evidence="1">
    <location>
        <begin position="55"/>
        <end position="68"/>
    </location>
</feature>
<proteinExistence type="predicted"/>
<dbReference type="AlphaFoldDB" id="A0A7M6DPR0"/>
<accession>A0A7M6DPR0</accession>
<feature type="region of interest" description="Disordered" evidence="1">
    <location>
        <begin position="120"/>
        <end position="153"/>
    </location>
</feature>
<sequence>MVLIDRSKLLLMVVSFSCWQIIKPTTSAAIGLEDELISMFAETTEQSDSIVFVSSESETNNKNTSSSTFQETVESKTNNRTEATSLTESGVSENENEPATTILTVTTPIVSTTQISTTNNIPNVVKSNSHTTSSSLTSTIKTTETAIPHTLTT</sequence>
<dbReference type="Proteomes" id="UP000594262">
    <property type="component" value="Unplaced"/>
</dbReference>
<protein>
    <submittedName>
        <fullName evidence="2">Uncharacterized protein</fullName>
    </submittedName>
</protein>
<feature type="region of interest" description="Disordered" evidence="1">
    <location>
        <begin position="55"/>
        <end position="99"/>
    </location>
</feature>
<keyword evidence="3" id="KW-1185">Reference proteome</keyword>
<feature type="compositionally biased region" description="Low complexity" evidence="1">
    <location>
        <begin position="127"/>
        <end position="145"/>
    </location>
</feature>